<evidence type="ECO:0000256" key="2">
    <source>
        <dbReference type="ARBA" id="ARBA00022448"/>
    </source>
</evidence>
<dbReference type="SUPFAM" id="SSF103473">
    <property type="entry name" value="MFS general substrate transporter"/>
    <property type="match status" value="1"/>
</dbReference>
<dbReference type="InterPro" id="IPR050382">
    <property type="entry name" value="MFS_Na/Anion_cotransporter"/>
</dbReference>
<proteinExistence type="predicted"/>
<evidence type="ECO:0000256" key="4">
    <source>
        <dbReference type="ARBA" id="ARBA00022847"/>
    </source>
</evidence>
<evidence type="ECO:0008006" key="9">
    <source>
        <dbReference type="Google" id="ProtNLM"/>
    </source>
</evidence>
<keyword evidence="4" id="KW-0769">Symport</keyword>
<feature type="transmembrane region" description="Helical" evidence="7">
    <location>
        <begin position="46"/>
        <end position="65"/>
    </location>
</feature>
<name>A0A1B6GB66_9HEMI</name>
<dbReference type="PANTHER" id="PTHR11662">
    <property type="entry name" value="SOLUTE CARRIER FAMILY 17"/>
    <property type="match status" value="1"/>
</dbReference>
<dbReference type="InterPro" id="IPR036259">
    <property type="entry name" value="MFS_trans_sf"/>
</dbReference>
<feature type="transmembrane region" description="Helical" evidence="7">
    <location>
        <begin position="102"/>
        <end position="127"/>
    </location>
</feature>
<keyword evidence="2" id="KW-0813">Transport</keyword>
<dbReference type="AlphaFoldDB" id="A0A1B6GB66"/>
<dbReference type="GO" id="GO:0006820">
    <property type="term" value="P:monoatomic anion transport"/>
    <property type="evidence" value="ECO:0007669"/>
    <property type="project" value="TreeGrafter"/>
</dbReference>
<organism evidence="8">
    <name type="scientific">Cuerna arida</name>
    <dbReference type="NCBI Taxonomy" id="1464854"/>
    <lineage>
        <taxon>Eukaryota</taxon>
        <taxon>Metazoa</taxon>
        <taxon>Ecdysozoa</taxon>
        <taxon>Arthropoda</taxon>
        <taxon>Hexapoda</taxon>
        <taxon>Insecta</taxon>
        <taxon>Pterygota</taxon>
        <taxon>Neoptera</taxon>
        <taxon>Paraneoptera</taxon>
        <taxon>Hemiptera</taxon>
        <taxon>Auchenorrhyncha</taxon>
        <taxon>Membracoidea</taxon>
        <taxon>Cicadellidae</taxon>
        <taxon>Cicadellinae</taxon>
        <taxon>Proconiini</taxon>
        <taxon>Cuerna</taxon>
    </lineage>
</organism>
<feature type="non-terminal residue" evidence="8">
    <location>
        <position position="1"/>
    </location>
</feature>
<evidence type="ECO:0000256" key="7">
    <source>
        <dbReference type="SAM" id="Phobius"/>
    </source>
</evidence>
<dbReference type="Gene3D" id="1.20.1250.20">
    <property type="entry name" value="MFS general substrate transporter like domains"/>
    <property type="match status" value="1"/>
</dbReference>
<dbReference type="GO" id="GO:0015293">
    <property type="term" value="F:symporter activity"/>
    <property type="evidence" value="ECO:0007669"/>
    <property type="project" value="UniProtKB-KW"/>
</dbReference>
<feature type="non-terminal residue" evidence="8">
    <location>
        <position position="186"/>
    </location>
</feature>
<protein>
    <recommendedName>
        <fullName evidence="9">Major facilitator superfamily (MFS) profile domain-containing protein</fullName>
    </recommendedName>
</protein>
<dbReference type="EMBL" id="GECZ01010094">
    <property type="protein sequence ID" value="JAS59675.1"/>
    <property type="molecule type" value="Transcribed_RNA"/>
</dbReference>
<gene>
    <name evidence="8" type="ORF">g.3914</name>
</gene>
<evidence type="ECO:0000256" key="6">
    <source>
        <dbReference type="ARBA" id="ARBA00023136"/>
    </source>
</evidence>
<evidence type="ECO:0000256" key="1">
    <source>
        <dbReference type="ARBA" id="ARBA00004141"/>
    </source>
</evidence>
<keyword evidence="5 7" id="KW-1133">Transmembrane helix</keyword>
<keyword evidence="3 7" id="KW-0812">Transmembrane</keyword>
<comment type="subcellular location">
    <subcellularLocation>
        <location evidence="1">Membrane</location>
        <topology evidence="1">Multi-pass membrane protein</topology>
    </subcellularLocation>
</comment>
<reference evidence="8" key="1">
    <citation type="submission" date="2015-11" db="EMBL/GenBank/DDBJ databases">
        <title>De novo transcriptome assembly of four potential Pierce s Disease insect vectors from Arizona vineyards.</title>
        <authorList>
            <person name="Tassone E.E."/>
        </authorList>
    </citation>
    <scope>NUCLEOTIDE SEQUENCE</scope>
</reference>
<feature type="transmembrane region" description="Helical" evidence="7">
    <location>
        <begin position="71"/>
        <end position="90"/>
    </location>
</feature>
<dbReference type="FunFam" id="1.20.1250.20:FF:000003">
    <property type="entry name" value="Solute carrier family 17 member 3"/>
    <property type="match status" value="1"/>
</dbReference>
<keyword evidence="6 7" id="KW-0472">Membrane</keyword>
<accession>A0A1B6GB66</accession>
<dbReference type="GO" id="GO:0016020">
    <property type="term" value="C:membrane"/>
    <property type="evidence" value="ECO:0007669"/>
    <property type="project" value="UniProtKB-SubCell"/>
</dbReference>
<evidence type="ECO:0000256" key="3">
    <source>
        <dbReference type="ARBA" id="ARBA00022692"/>
    </source>
</evidence>
<dbReference type="PANTHER" id="PTHR11662:SF399">
    <property type="entry name" value="FI19708P1-RELATED"/>
    <property type="match status" value="1"/>
</dbReference>
<sequence>GFDIKNNGLLSSLPFLVKTFVTIVFSCAADFVISKDFVSALTSQKIWNTIALWGGATALMGLPFVHSNAGAVFLLATALICGAGIYPGYISNHLDLAPNFAGLLLGITYGLGNISSILAPLVAGVIVTDETSKEQWMTVFYICAATSFFGNLLFLIFGTTEVQSWNNTLEEIEKSVDEESLSTEDN</sequence>
<evidence type="ECO:0000313" key="8">
    <source>
        <dbReference type="EMBL" id="JAS59675.1"/>
    </source>
</evidence>
<evidence type="ECO:0000256" key="5">
    <source>
        <dbReference type="ARBA" id="ARBA00022989"/>
    </source>
</evidence>
<feature type="transmembrane region" description="Helical" evidence="7">
    <location>
        <begin position="139"/>
        <end position="157"/>
    </location>
</feature>
<feature type="transmembrane region" description="Helical" evidence="7">
    <location>
        <begin position="15"/>
        <end position="34"/>
    </location>
</feature>